<dbReference type="GO" id="GO:0007169">
    <property type="term" value="P:cell surface receptor protein tyrosine kinase signaling pathway"/>
    <property type="evidence" value="ECO:0007669"/>
    <property type="project" value="TreeGrafter"/>
</dbReference>
<dbReference type="Proteomes" id="UP001331761">
    <property type="component" value="Unassembled WGS sequence"/>
</dbReference>
<evidence type="ECO:0000313" key="5">
    <source>
        <dbReference type="Proteomes" id="UP001331761"/>
    </source>
</evidence>
<keyword evidence="5" id="KW-1185">Reference proteome</keyword>
<keyword evidence="4" id="KW-0808">Transferase</keyword>
<dbReference type="SMART" id="SM00219">
    <property type="entry name" value="TyrKc"/>
    <property type="match status" value="1"/>
</dbReference>
<dbReference type="SUPFAM" id="SSF56112">
    <property type="entry name" value="Protein kinase-like (PK-like)"/>
    <property type="match status" value="1"/>
</dbReference>
<dbReference type="GO" id="GO:0005524">
    <property type="term" value="F:ATP binding"/>
    <property type="evidence" value="ECO:0007669"/>
    <property type="project" value="InterPro"/>
</dbReference>
<dbReference type="GO" id="GO:0043235">
    <property type="term" value="C:receptor complex"/>
    <property type="evidence" value="ECO:0007669"/>
    <property type="project" value="TreeGrafter"/>
</dbReference>
<reference evidence="4 5" key="1">
    <citation type="submission" date="2019-10" db="EMBL/GenBank/DDBJ databases">
        <title>Assembly and Annotation for the nematode Trichostrongylus colubriformis.</title>
        <authorList>
            <person name="Martin J."/>
        </authorList>
    </citation>
    <scope>NUCLEOTIDE SEQUENCE [LARGE SCALE GENOMIC DNA]</scope>
    <source>
        <strain evidence="4">G859</strain>
        <tissue evidence="4">Whole worm</tissue>
    </source>
</reference>
<dbReference type="Gene3D" id="1.10.510.10">
    <property type="entry name" value="Transferase(Phosphotransferase) domain 1"/>
    <property type="match status" value="1"/>
</dbReference>
<proteinExistence type="predicted"/>
<dbReference type="GO" id="GO:0005886">
    <property type="term" value="C:plasma membrane"/>
    <property type="evidence" value="ECO:0007669"/>
    <property type="project" value="TreeGrafter"/>
</dbReference>
<dbReference type="PROSITE" id="PS50011">
    <property type="entry name" value="PROTEIN_KINASE_DOM"/>
    <property type="match status" value="1"/>
</dbReference>
<dbReference type="Pfam" id="PF07714">
    <property type="entry name" value="PK_Tyr_Ser-Thr"/>
    <property type="match status" value="1"/>
</dbReference>
<organism evidence="4 5">
    <name type="scientific">Trichostrongylus colubriformis</name>
    <name type="common">Black scour worm</name>
    <dbReference type="NCBI Taxonomy" id="6319"/>
    <lineage>
        <taxon>Eukaryota</taxon>
        <taxon>Metazoa</taxon>
        <taxon>Ecdysozoa</taxon>
        <taxon>Nematoda</taxon>
        <taxon>Chromadorea</taxon>
        <taxon>Rhabditida</taxon>
        <taxon>Rhabditina</taxon>
        <taxon>Rhabditomorpha</taxon>
        <taxon>Strongyloidea</taxon>
        <taxon>Trichostrongylidae</taxon>
        <taxon>Trichostrongylus</taxon>
    </lineage>
</organism>
<dbReference type="PRINTS" id="PR00109">
    <property type="entry name" value="TYRKINASE"/>
</dbReference>
<evidence type="ECO:0000256" key="1">
    <source>
        <dbReference type="SAM" id="Phobius"/>
    </source>
</evidence>
<feature type="domain" description="Protein kinase" evidence="3">
    <location>
        <begin position="477"/>
        <end position="705"/>
    </location>
</feature>
<accession>A0AAN8IQ13</accession>
<evidence type="ECO:0000313" key="4">
    <source>
        <dbReference type="EMBL" id="KAK5979173.1"/>
    </source>
</evidence>
<feature type="transmembrane region" description="Helical" evidence="1">
    <location>
        <begin position="471"/>
        <end position="494"/>
    </location>
</feature>
<dbReference type="InterPro" id="IPR050122">
    <property type="entry name" value="RTK"/>
</dbReference>
<dbReference type="PANTHER" id="PTHR24416">
    <property type="entry name" value="TYROSINE-PROTEIN KINASE RECEPTOR"/>
    <property type="match status" value="1"/>
</dbReference>
<evidence type="ECO:0000259" key="3">
    <source>
        <dbReference type="PROSITE" id="PS50011"/>
    </source>
</evidence>
<sequence length="705" mass="79200">MILPILLLLCSPYLIQADGLPNEQKCWFRCTAKCLDRNKGEDINNCLSDCKSYNNPQLCGVGDQPCWDRCADLGPQKPIPVTHGFRVEHHNLSSVVVFDEVPGASFYVVQFKKLNSAEFSAQQFQVSLQALFTNFQKPEAMFCDPITIRVLTVSAESVSPPSEPYDVHSPQPLVSARLQLLHMVYLDTPLKSDFYSANGTIEITFKYEPGAWPLGSQDLEVMPMFHLITCAEPDLTQGVPLPDFVRGSLPNTLVGRLGSDMMYRKCRFVYYAQSISSRRCETRTEIRTPPAPALQTLSINCDTVDGNPCIRVDVFPAPICGQINDIDYKILKKYMSPGDRDYSLILNVTFDPIVRENETPTIYYTAFYGDALPYPRKEEEALAGVNMTHLIGNTTNCLQFDQNGFCLENTGNMVNVTGIRFDKLYGITFCAVKDPRNLTLPNLTDSSRAIRPRANKIYVDSQDYVASRTGMIIGIVIGAIALLIFGIIGICCYINRKQKQENKLYQLKLAQLESEKECRYTDFPKKHDIWEIERRNLIIFDDVKLGSGAFGAVYLGKLLGKSLGNKDATSPLGVNLMRAENCQVMEYCSDGDLLRFLRERCKYMMKLDAAGVNYHEPPIDDSYDIEMVITLKQLLMFAVQVSYGLEYLSSKGFVHRDVAARNVLVHGKNACKIGDFGLCRNLYADNSLYKSKVQTGKFCGCLLGR</sequence>
<dbReference type="InterPro" id="IPR020635">
    <property type="entry name" value="Tyr_kinase_cat_dom"/>
</dbReference>
<dbReference type="GO" id="GO:0004714">
    <property type="term" value="F:transmembrane receptor protein tyrosine kinase activity"/>
    <property type="evidence" value="ECO:0007669"/>
    <property type="project" value="TreeGrafter"/>
</dbReference>
<dbReference type="Gene3D" id="3.30.200.20">
    <property type="entry name" value="Phosphorylase Kinase, domain 1"/>
    <property type="match status" value="1"/>
</dbReference>
<name>A0AAN8IQ13_TRICO</name>
<keyword evidence="2" id="KW-0732">Signal</keyword>
<keyword evidence="1" id="KW-1133">Transmembrane helix</keyword>
<dbReference type="InterPro" id="IPR000719">
    <property type="entry name" value="Prot_kinase_dom"/>
</dbReference>
<dbReference type="AlphaFoldDB" id="A0AAN8IQ13"/>
<dbReference type="InterPro" id="IPR001245">
    <property type="entry name" value="Ser-Thr/Tyr_kinase_cat_dom"/>
</dbReference>
<dbReference type="PANTHER" id="PTHR24416:SF583">
    <property type="entry name" value="RECEPTOR PROTEIN-TYROSINE KINASE"/>
    <property type="match status" value="1"/>
</dbReference>
<dbReference type="EMBL" id="WIXE01008596">
    <property type="protein sequence ID" value="KAK5979173.1"/>
    <property type="molecule type" value="Genomic_DNA"/>
</dbReference>
<dbReference type="InterPro" id="IPR011009">
    <property type="entry name" value="Kinase-like_dom_sf"/>
</dbReference>
<keyword evidence="1" id="KW-0812">Transmembrane</keyword>
<gene>
    <name evidence="4" type="ORF">GCK32_009998</name>
</gene>
<keyword evidence="4" id="KW-0418">Kinase</keyword>
<keyword evidence="1" id="KW-0472">Membrane</keyword>
<feature type="chain" id="PRO_5042969055" evidence="2">
    <location>
        <begin position="18"/>
        <end position="705"/>
    </location>
</feature>
<feature type="signal peptide" evidence="2">
    <location>
        <begin position="1"/>
        <end position="17"/>
    </location>
</feature>
<protein>
    <submittedName>
        <fullName evidence="4">Protein tyrosine kinase</fullName>
    </submittedName>
</protein>
<dbReference type="PROSITE" id="PS00109">
    <property type="entry name" value="PROTEIN_KINASE_TYR"/>
    <property type="match status" value="1"/>
</dbReference>
<dbReference type="InterPro" id="IPR008266">
    <property type="entry name" value="Tyr_kinase_AS"/>
</dbReference>
<evidence type="ECO:0000256" key="2">
    <source>
        <dbReference type="SAM" id="SignalP"/>
    </source>
</evidence>
<comment type="caution">
    <text evidence="4">The sequence shown here is derived from an EMBL/GenBank/DDBJ whole genome shotgun (WGS) entry which is preliminary data.</text>
</comment>